<protein>
    <recommendedName>
        <fullName evidence="6">Protochlorophyllide reductase</fullName>
    </recommendedName>
</protein>
<name>A0AB34IEM8_PRYPA</name>
<organism evidence="4 5">
    <name type="scientific">Prymnesium parvum</name>
    <name type="common">Toxic golden alga</name>
    <dbReference type="NCBI Taxonomy" id="97485"/>
    <lineage>
        <taxon>Eukaryota</taxon>
        <taxon>Haptista</taxon>
        <taxon>Haptophyta</taxon>
        <taxon>Prymnesiophyceae</taxon>
        <taxon>Prymnesiales</taxon>
        <taxon>Prymnesiaceae</taxon>
        <taxon>Prymnesium</taxon>
    </lineage>
</organism>
<keyword evidence="3" id="KW-0732">Signal</keyword>
<evidence type="ECO:0000313" key="5">
    <source>
        <dbReference type="Proteomes" id="UP001515480"/>
    </source>
</evidence>
<gene>
    <name evidence="4" type="ORF">AB1Y20_013952</name>
</gene>
<dbReference type="AlphaFoldDB" id="A0AB34IEM8"/>
<comment type="similarity">
    <text evidence="1">Belongs to the short-chain dehydrogenases/reductases (SDR) family.</text>
</comment>
<accession>A0AB34IEM8</accession>
<dbReference type="PANTHER" id="PTHR24320:SF148">
    <property type="entry name" value="NAD(P)-BINDING ROSSMANN-FOLD SUPERFAMILY PROTEIN"/>
    <property type="match status" value="1"/>
</dbReference>
<dbReference type="Pfam" id="PF00106">
    <property type="entry name" value="adh_short"/>
    <property type="match status" value="1"/>
</dbReference>
<evidence type="ECO:0000256" key="3">
    <source>
        <dbReference type="SAM" id="SignalP"/>
    </source>
</evidence>
<evidence type="ECO:0000256" key="1">
    <source>
        <dbReference type="ARBA" id="ARBA00006484"/>
    </source>
</evidence>
<evidence type="ECO:0000313" key="4">
    <source>
        <dbReference type="EMBL" id="KAL1498639.1"/>
    </source>
</evidence>
<dbReference type="EMBL" id="JBGBPQ010000027">
    <property type="protein sequence ID" value="KAL1498639.1"/>
    <property type="molecule type" value="Genomic_DNA"/>
</dbReference>
<keyword evidence="2" id="KW-0560">Oxidoreductase</keyword>
<comment type="caution">
    <text evidence="4">The sequence shown here is derived from an EMBL/GenBank/DDBJ whole genome shotgun (WGS) entry which is preliminary data.</text>
</comment>
<dbReference type="InterPro" id="IPR002347">
    <property type="entry name" value="SDR_fam"/>
</dbReference>
<keyword evidence="5" id="KW-1185">Reference proteome</keyword>
<dbReference type="PANTHER" id="PTHR24320">
    <property type="entry name" value="RETINOL DEHYDROGENASE"/>
    <property type="match status" value="1"/>
</dbReference>
<dbReference type="SUPFAM" id="SSF51735">
    <property type="entry name" value="NAD(P)-binding Rossmann-fold domains"/>
    <property type="match status" value="1"/>
</dbReference>
<feature type="chain" id="PRO_5044271491" description="Protochlorophyllide reductase" evidence="3">
    <location>
        <begin position="16"/>
        <end position="286"/>
    </location>
</feature>
<dbReference type="InterPro" id="IPR036291">
    <property type="entry name" value="NAD(P)-bd_dom_sf"/>
</dbReference>
<dbReference type="GO" id="GO:0016491">
    <property type="term" value="F:oxidoreductase activity"/>
    <property type="evidence" value="ECO:0007669"/>
    <property type="project" value="UniProtKB-KW"/>
</dbReference>
<sequence>MALCIFGALGLATSAMPGKTFLVTGATDGIGLETVKQLTRKGHGVIVHGRTGAKVDGVVKDLQRGGGVAKGYTADLASFAQIRAMADAVRRDFPVLDGLLNNAGTFDGDYSGKRVLTEDGNELSLQVNVLAPFLLTSLLLPCVRASGAGRVIIASSVSMGAADALDDLQLEKGWSAHRAYSLSKLCDAMLSYELHSRYGDPPRLTFNTMDPTAECGMGCDTKMLRAGWGGWGAPASRSTISATMLTADEWAARSGEGFSGRREVRDATARSRLWDACVKLTGAEYP</sequence>
<evidence type="ECO:0008006" key="6">
    <source>
        <dbReference type="Google" id="ProtNLM"/>
    </source>
</evidence>
<dbReference type="PRINTS" id="PR00081">
    <property type="entry name" value="GDHRDH"/>
</dbReference>
<dbReference type="Proteomes" id="UP001515480">
    <property type="component" value="Unassembled WGS sequence"/>
</dbReference>
<reference evidence="4 5" key="1">
    <citation type="journal article" date="2024" name="Science">
        <title>Giant polyketide synthase enzymes in the biosynthesis of giant marine polyether toxins.</title>
        <authorList>
            <person name="Fallon T.R."/>
            <person name="Shende V.V."/>
            <person name="Wierzbicki I.H."/>
            <person name="Pendleton A.L."/>
            <person name="Watervoot N.F."/>
            <person name="Auber R.P."/>
            <person name="Gonzalez D.J."/>
            <person name="Wisecaver J.H."/>
            <person name="Moore B.S."/>
        </authorList>
    </citation>
    <scope>NUCLEOTIDE SEQUENCE [LARGE SCALE GENOMIC DNA]</scope>
    <source>
        <strain evidence="4 5">12B1</strain>
    </source>
</reference>
<feature type="signal peptide" evidence="3">
    <location>
        <begin position="1"/>
        <end position="15"/>
    </location>
</feature>
<dbReference type="Gene3D" id="3.40.50.720">
    <property type="entry name" value="NAD(P)-binding Rossmann-like Domain"/>
    <property type="match status" value="1"/>
</dbReference>
<proteinExistence type="inferred from homology"/>
<evidence type="ECO:0000256" key="2">
    <source>
        <dbReference type="ARBA" id="ARBA00023002"/>
    </source>
</evidence>